<reference evidence="2" key="1">
    <citation type="submission" date="2007-02" db="EMBL/GenBank/DDBJ databases">
        <title>Complete sequence of Pyrobaculum calidifontis JCM 11548.</title>
        <authorList>
            <consortium name="US DOE Joint Genome Institute"/>
            <person name="Copeland A."/>
            <person name="Lucas S."/>
            <person name="Lapidus A."/>
            <person name="Barry K."/>
            <person name="Glavina del Rio T."/>
            <person name="Dalin E."/>
            <person name="Tice H."/>
            <person name="Pitluck S."/>
            <person name="Chain P."/>
            <person name="Malfatti S."/>
            <person name="Shin M."/>
            <person name="Vergez L."/>
            <person name="Schmutz J."/>
            <person name="Larimer F."/>
            <person name="Land M."/>
            <person name="Hauser L."/>
            <person name="Kyrpides N."/>
            <person name="Mikhailova N."/>
            <person name="Cozen A.E."/>
            <person name="Fitz-Gibbon S.T."/>
            <person name="House C.H."/>
            <person name="Saltikov C."/>
            <person name="Lowe T.M."/>
            <person name="Richardson P."/>
        </authorList>
    </citation>
    <scope>NUCLEOTIDE SEQUENCE [LARGE SCALE GENOMIC DNA]</scope>
    <source>
        <strain evidence="2">JCM 11548</strain>
    </source>
</reference>
<dbReference type="RefSeq" id="WP_011849642.1">
    <property type="nucleotide sequence ID" value="NC_009073.1"/>
</dbReference>
<dbReference type="InterPro" id="IPR036390">
    <property type="entry name" value="WH_DNA-bd_sf"/>
</dbReference>
<dbReference type="STRING" id="410359.Pcal_0959"/>
<protein>
    <submittedName>
        <fullName evidence="2">Uncharacterized protein</fullName>
    </submittedName>
</protein>
<dbReference type="EMBL" id="CP000561">
    <property type="protein sequence ID" value="ABO08384.1"/>
    <property type="molecule type" value="Genomic_DNA"/>
</dbReference>
<accession>A3MUR7</accession>
<dbReference type="AlphaFoldDB" id="A3MUR7"/>
<dbReference type="HOGENOM" id="CLU_309434_0_0_2"/>
<keyword evidence="3" id="KW-1185">Reference proteome</keyword>
<evidence type="ECO:0000313" key="3">
    <source>
        <dbReference type="Proteomes" id="UP000001431"/>
    </source>
</evidence>
<evidence type="ECO:0000256" key="1">
    <source>
        <dbReference type="SAM" id="Coils"/>
    </source>
</evidence>
<dbReference type="Proteomes" id="UP000001431">
    <property type="component" value="Chromosome"/>
</dbReference>
<dbReference type="SUPFAM" id="SSF52540">
    <property type="entry name" value="P-loop containing nucleoside triphosphate hydrolases"/>
    <property type="match status" value="1"/>
</dbReference>
<dbReference type="KEGG" id="pcl:Pcal_0959"/>
<dbReference type="OrthoDB" id="27891at2157"/>
<dbReference type="eggNOG" id="arCOG05575">
    <property type="taxonomic scope" value="Archaea"/>
</dbReference>
<name>A3MUR7_PYRCJ</name>
<keyword evidence="1" id="KW-0175">Coiled coil</keyword>
<dbReference type="InterPro" id="IPR027417">
    <property type="entry name" value="P-loop_NTPase"/>
</dbReference>
<proteinExistence type="predicted"/>
<evidence type="ECO:0000313" key="2">
    <source>
        <dbReference type="EMBL" id="ABO08384.1"/>
    </source>
</evidence>
<organism evidence="2 3">
    <name type="scientific">Pyrobaculum calidifontis (strain DSM 21063 / JCM 11548 / VA1)</name>
    <dbReference type="NCBI Taxonomy" id="410359"/>
    <lineage>
        <taxon>Archaea</taxon>
        <taxon>Thermoproteota</taxon>
        <taxon>Thermoprotei</taxon>
        <taxon>Thermoproteales</taxon>
        <taxon>Thermoproteaceae</taxon>
        <taxon>Pyrobaculum</taxon>
    </lineage>
</organism>
<feature type="coiled-coil region" evidence="1">
    <location>
        <begin position="737"/>
        <end position="768"/>
    </location>
</feature>
<gene>
    <name evidence="2" type="ordered locus">Pcal_0959</name>
</gene>
<sequence>MYAFVDLPFSPSGVTHLVRLHKSTGLERELREALEVLEAAKRGNNNVLAVVVAPYGYGKSELLDELEEVAKREGFRVVRTALTLDQGLAIDLASKKRDEPMLVLIDEADEISRMAIVHKLGALSDERFMKIVQNVATLIRALLEPRSYRHILGEPERFNKVAIIIALTPQLYYTILKNVVPDVFDLTTGRVYKEIALDTRYPFWQYVETVRQRLYAYSTPERRRKIESGELNPLSPFTLAELAALYHLAKRKGETAPRHLMKLTARLFQYKAEGRRLAHLLREEGISPEVDDRVLELAFAGVPHDDETLRAASREVYVYKIPYDEKEALDIAREQIALRGGSLDIKDVKNISYEPYLYYSLVEGGKLYIYLLSDEEVVELNRYFIGKKLIISSDVAKIIVGEDQLASAAFAKQYMQKLENPAYLLEEVERALEISGIRLRSCCGYAVWDNNMGFREAYIFMYISREDELRNAAKALADVVAQGSIGGYVVDYFALFVASPILLTETVERAFAPIFSAYWKRFYPVKALDFAIVQVYGADKFEKLKQELVRYAVDKVLRRDAKPPSFVDAVRLGREKAREKTLRYTLALRKGKEKKLVVLVKVAEALDEGLEVEGLKAYREIEEIILKAFDASIHERELKSLIATLFPTNLWREIKEDDVIELMKLRGVLVPVGDLLYKYREDLAKRHVQELLSQLESLGEIFIERQTPLGPVRVRKRLDIGKGEYSFRDQKEYGKVVRELTLKLAAARESHEKNKREAEAEVEERVKLVKRLAAVVEKFPMRAKMIELDKLDEQIVKREEAILQKASEIMRIWESARHIAQAVGSALDVERDLSLLLELPEPWLDDYAAHLKLYVAELEKKYEKMREEERARKTVQEWLREKFGVSELDLLPEVAKRLGVDARLLEAVARRGRGAHLTIEELAEETGLDKSLVEEGLEKLYRAGVVEKRYVA</sequence>
<dbReference type="SUPFAM" id="SSF46785">
    <property type="entry name" value="Winged helix' DNA-binding domain"/>
    <property type="match status" value="1"/>
</dbReference>
<dbReference type="GeneID" id="4909270"/>